<accession>A0AAV7G4J4</accession>
<name>A0AAV7G4J4_DENCH</name>
<comment type="similarity">
    <text evidence="1">Belongs to the OPA3 family.</text>
</comment>
<evidence type="ECO:0000256" key="1">
    <source>
        <dbReference type="ARBA" id="ARBA00007584"/>
    </source>
</evidence>
<dbReference type="EMBL" id="JAGFBR010000018">
    <property type="protein sequence ID" value="KAH0450894.1"/>
    <property type="molecule type" value="Genomic_DNA"/>
</dbReference>
<comment type="caution">
    <text evidence="3">The sequence shown here is derived from an EMBL/GenBank/DDBJ whole genome shotgun (WGS) entry which is preliminary data.</text>
</comment>
<dbReference type="Pfam" id="PF07047">
    <property type="entry name" value="OPA3"/>
    <property type="match status" value="1"/>
</dbReference>
<reference evidence="3 4" key="1">
    <citation type="journal article" date="2021" name="Hortic Res">
        <title>Chromosome-scale assembly of the Dendrobium chrysotoxum genome enhances the understanding of orchid evolution.</title>
        <authorList>
            <person name="Zhang Y."/>
            <person name="Zhang G.Q."/>
            <person name="Zhang D."/>
            <person name="Liu X.D."/>
            <person name="Xu X.Y."/>
            <person name="Sun W.H."/>
            <person name="Yu X."/>
            <person name="Zhu X."/>
            <person name="Wang Z.W."/>
            <person name="Zhao X."/>
            <person name="Zhong W.Y."/>
            <person name="Chen H."/>
            <person name="Yin W.L."/>
            <person name="Huang T."/>
            <person name="Niu S.C."/>
            <person name="Liu Z.J."/>
        </authorList>
    </citation>
    <scope>NUCLEOTIDE SEQUENCE [LARGE SCALE GENOMIC DNA]</scope>
    <source>
        <strain evidence="3">Lindl</strain>
    </source>
</reference>
<dbReference type="Proteomes" id="UP000775213">
    <property type="component" value="Unassembled WGS sequence"/>
</dbReference>
<dbReference type="PANTHER" id="PTHR12499">
    <property type="entry name" value="OPTIC ATROPHY 3 PROTEIN OPA3"/>
    <property type="match status" value="1"/>
</dbReference>
<keyword evidence="2" id="KW-0175">Coiled coil</keyword>
<proteinExistence type="inferred from homology"/>
<evidence type="ECO:0000313" key="3">
    <source>
        <dbReference type="EMBL" id="KAH0450894.1"/>
    </source>
</evidence>
<evidence type="ECO:0000256" key="2">
    <source>
        <dbReference type="ARBA" id="ARBA00023054"/>
    </source>
</evidence>
<evidence type="ECO:0000313" key="4">
    <source>
        <dbReference type="Proteomes" id="UP000775213"/>
    </source>
</evidence>
<sequence>MILPLAKLGTLALKTFCKPIANQLKKEAGVHPKFRRFIVSIAQRCLVAIGFNPMLFEYLDCPMMVFHTGN</sequence>
<keyword evidence="4" id="KW-1185">Reference proteome</keyword>
<dbReference type="GO" id="GO:0019216">
    <property type="term" value="P:regulation of lipid metabolic process"/>
    <property type="evidence" value="ECO:0007669"/>
    <property type="project" value="TreeGrafter"/>
</dbReference>
<dbReference type="AlphaFoldDB" id="A0AAV7G4J4"/>
<dbReference type="InterPro" id="IPR010754">
    <property type="entry name" value="OPA3-like"/>
</dbReference>
<dbReference type="PANTHER" id="PTHR12499:SF0">
    <property type="entry name" value="OPTIC ATROPHY 3 PROTEIN"/>
    <property type="match status" value="1"/>
</dbReference>
<dbReference type="GO" id="GO:0005739">
    <property type="term" value="C:mitochondrion"/>
    <property type="evidence" value="ECO:0007669"/>
    <property type="project" value="TreeGrafter"/>
</dbReference>
<organism evidence="3 4">
    <name type="scientific">Dendrobium chrysotoxum</name>
    <name type="common">Orchid</name>
    <dbReference type="NCBI Taxonomy" id="161865"/>
    <lineage>
        <taxon>Eukaryota</taxon>
        <taxon>Viridiplantae</taxon>
        <taxon>Streptophyta</taxon>
        <taxon>Embryophyta</taxon>
        <taxon>Tracheophyta</taxon>
        <taxon>Spermatophyta</taxon>
        <taxon>Magnoliopsida</taxon>
        <taxon>Liliopsida</taxon>
        <taxon>Asparagales</taxon>
        <taxon>Orchidaceae</taxon>
        <taxon>Epidendroideae</taxon>
        <taxon>Malaxideae</taxon>
        <taxon>Dendrobiinae</taxon>
        <taxon>Dendrobium</taxon>
    </lineage>
</organism>
<protein>
    <submittedName>
        <fullName evidence="3">Uncharacterized protein</fullName>
    </submittedName>
</protein>
<gene>
    <name evidence="3" type="ORF">IEQ34_021586</name>
</gene>